<feature type="domain" description="Serpin" evidence="3">
    <location>
        <begin position="98"/>
        <end position="468"/>
    </location>
</feature>
<reference evidence="4 5" key="1">
    <citation type="journal article" date="2022" name="Nat. Plants">
        <title>Genomes of leafy and leafless Platanthera orchids illuminate the evolution of mycoheterotrophy.</title>
        <authorList>
            <person name="Li M.H."/>
            <person name="Liu K.W."/>
            <person name="Li Z."/>
            <person name="Lu H.C."/>
            <person name="Ye Q.L."/>
            <person name="Zhang D."/>
            <person name="Wang J.Y."/>
            <person name="Li Y.F."/>
            <person name="Zhong Z.M."/>
            <person name="Liu X."/>
            <person name="Yu X."/>
            <person name="Liu D.K."/>
            <person name="Tu X.D."/>
            <person name="Liu B."/>
            <person name="Hao Y."/>
            <person name="Liao X.Y."/>
            <person name="Jiang Y.T."/>
            <person name="Sun W.H."/>
            <person name="Chen J."/>
            <person name="Chen Y.Q."/>
            <person name="Ai Y."/>
            <person name="Zhai J.W."/>
            <person name="Wu S.S."/>
            <person name="Zhou Z."/>
            <person name="Hsiao Y.Y."/>
            <person name="Wu W.L."/>
            <person name="Chen Y.Y."/>
            <person name="Lin Y.F."/>
            <person name="Hsu J.L."/>
            <person name="Li C.Y."/>
            <person name="Wang Z.W."/>
            <person name="Zhao X."/>
            <person name="Zhong W.Y."/>
            <person name="Ma X.K."/>
            <person name="Ma L."/>
            <person name="Huang J."/>
            <person name="Chen G.Z."/>
            <person name="Huang M.Z."/>
            <person name="Huang L."/>
            <person name="Peng D.H."/>
            <person name="Luo Y.B."/>
            <person name="Zou S.Q."/>
            <person name="Chen S.P."/>
            <person name="Lan S."/>
            <person name="Tsai W.C."/>
            <person name="Van de Peer Y."/>
            <person name="Liu Z.J."/>
        </authorList>
    </citation>
    <scope>NUCLEOTIDE SEQUENCE [LARGE SCALE GENOMIC DNA]</scope>
    <source>
        <strain evidence="4">Lor288</strain>
    </source>
</reference>
<sequence>MEMVPNLHLAAHLPRIHSRWVHLLDRSSSRTQPRTRFPMKPQRRISNEAQSTNLLSSLPTTRNFLRLYCSKLDCRTPALSMRPPPLSAEPFTRCLQIAELAGIPAVDEGSNFVFSPLSLVAALSLTASGARGETLRELLSFLGSPNLDHLHSASARLTQAVRADDRELILSFVNGAWVDGSMAVNPSFVAVAASVYDAAIELVDFIHRASQEQKKINNWIEKKTNGIIKNLIPVGKINSITRLILANALYFKGKWKDKFDNSMTKTDKFYLLNGSTIHASFMSSREKQFISSYNGFKVLKLPYKKVGDGRDSRSLSMLLFLPNERNGLHDLIRRIVSTPNFVQEHVPHRRVYAVRFMVPKFKISFNFDASDVLKQLGLKSIFGSSSADLGGICLESSRVEPLFVSNILHMASVEVDEEGTTAAATTVIIGLGSCYTPPVDFVADHPFIFVVREDKTGSILFFGHVVNPSI</sequence>
<evidence type="ECO:0000259" key="3">
    <source>
        <dbReference type="SMART" id="SM00093"/>
    </source>
</evidence>
<evidence type="ECO:0000256" key="1">
    <source>
        <dbReference type="ARBA" id="ARBA00009500"/>
    </source>
</evidence>
<comment type="caution">
    <text evidence="4">The sequence shown here is derived from an EMBL/GenBank/DDBJ whole genome shotgun (WGS) entry which is preliminary data.</text>
</comment>
<evidence type="ECO:0000313" key="4">
    <source>
        <dbReference type="EMBL" id="KAK8960074.1"/>
    </source>
</evidence>
<organism evidence="4 5">
    <name type="scientific">Platanthera guangdongensis</name>
    <dbReference type="NCBI Taxonomy" id="2320717"/>
    <lineage>
        <taxon>Eukaryota</taxon>
        <taxon>Viridiplantae</taxon>
        <taxon>Streptophyta</taxon>
        <taxon>Embryophyta</taxon>
        <taxon>Tracheophyta</taxon>
        <taxon>Spermatophyta</taxon>
        <taxon>Magnoliopsida</taxon>
        <taxon>Liliopsida</taxon>
        <taxon>Asparagales</taxon>
        <taxon>Orchidaceae</taxon>
        <taxon>Orchidoideae</taxon>
        <taxon>Orchideae</taxon>
        <taxon>Orchidinae</taxon>
        <taxon>Platanthera</taxon>
    </lineage>
</organism>
<dbReference type="SMART" id="SM00093">
    <property type="entry name" value="SERPIN"/>
    <property type="match status" value="1"/>
</dbReference>
<dbReference type="Gene3D" id="3.30.497.10">
    <property type="entry name" value="Antithrombin, subunit I, domain 2"/>
    <property type="match status" value="1"/>
</dbReference>
<dbReference type="InterPro" id="IPR042185">
    <property type="entry name" value="Serpin_sf_2"/>
</dbReference>
<evidence type="ECO:0000256" key="2">
    <source>
        <dbReference type="RuleBase" id="RU000411"/>
    </source>
</evidence>
<dbReference type="PROSITE" id="PS00284">
    <property type="entry name" value="SERPIN"/>
    <property type="match status" value="1"/>
</dbReference>
<dbReference type="InterPro" id="IPR036186">
    <property type="entry name" value="Serpin_sf"/>
</dbReference>
<dbReference type="SUPFAM" id="SSF56574">
    <property type="entry name" value="Serpins"/>
    <property type="match status" value="1"/>
</dbReference>
<dbReference type="PANTHER" id="PTHR11461:SF203">
    <property type="entry name" value="SERPIN-Z12-RELATED"/>
    <property type="match status" value="1"/>
</dbReference>
<dbReference type="Pfam" id="PF00079">
    <property type="entry name" value="Serpin"/>
    <property type="match status" value="1"/>
</dbReference>
<dbReference type="Gene3D" id="2.30.39.10">
    <property type="entry name" value="Alpha-1-antitrypsin, domain 1"/>
    <property type="match status" value="1"/>
</dbReference>
<gene>
    <name evidence="4" type="ORF">KSP40_PGU002755</name>
</gene>
<dbReference type="Proteomes" id="UP001412067">
    <property type="component" value="Unassembled WGS sequence"/>
</dbReference>
<proteinExistence type="inferred from homology"/>
<dbReference type="InterPro" id="IPR000215">
    <property type="entry name" value="Serpin_fam"/>
</dbReference>
<dbReference type="InterPro" id="IPR042178">
    <property type="entry name" value="Serpin_sf_1"/>
</dbReference>
<accession>A0ABR2M799</accession>
<dbReference type="PANTHER" id="PTHR11461">
    <property type="entry name" value="SERINE PROTEASE INHIBITOR, SERPIN"/>
    <property type="match status" value="1"/>
</dbReference>
<protein>
    <submittedName>
        <fullName evidence="4">Serpin-ZXB</fullName>
    </submittedName>
</protein>
<dbReference type="EMBL" id="JBBWWR010000011">
    <property type="protein sequence ID" value="KAK8960074.1"/>
    <property type="molecule type" value="Genomic_DNA"/>
</dbReference>
<dbReference type="InterPro" id="IPR023795">
    <property type="entry name" value="Serpin_CS"/>
</dbReference>
<evidence type="ECO:0000313" key="5">
    <source>
        <dbReference type="Proteomes" id="UP001412067"/>
    </source>
</evidence>
<comment type="similarity">
    <text evidence="1 2">Belongs to the serpin family.</text>
</comment>
<dbReference type="CDD" id="cd02043">
    <property type="entry name" value="serpinP_plants"/>
    <property type="match status" value="1"/>
</dbReference>
<keyword evidence="5" id="KW-1185">Reference proteome</keyword>
<name>A0ABR2M799_9ASPA</name>
<dbReference type="InterPro" id="IPR023796">
    <property type="entry name" value="Serpin_dom"/>
</dbReference>